<evidence type="ECO:0000313" key="3">
    <source>
        <dbReference type="Proteomes" id="UP000179266"/>
    </source>
</evidence>
<keyword evidence="1" id="KW-0472">Membrane</keyword>
<dbReference type="AlphaFoldDB" id="A0A1F7S3D8"/>
<accession>A0A1F7S3D8</accession>
<protein>
    <submittedName>
        <fullName evidence="2">Uncharacterized protein</fullName>
    </submittedName>
</protein>
<keyword evidence="1" id="KW-1133">Transmembrane helix</keyword>
<gene>
    <name evidence="2" type="ORF">A2161_15475</name>
</gene>
<sequence>MLCFYNLFFYIKYPPLTPERCMKYPDEYRKTKLAVYGVRVIDKSDNEIVVKKGNVKFRVYGKMDKIEIGKHVSLKLMFLNGDVFRLLFVHVEKYRIHKIIVSGAVVLFVVILFFRNYTLKYSGYGIFLERNQDNT</sequence>
<reference evidence="2 3" key="1">
    <citation type="journal article" date="2016" name="Nat. Commun.">
        <title>Thousands of microbial genomes shed light on interconnected biogeochemical processes in an aquifer system.</title>
        <authorList>
            <person name="Anantharaman K."/>
            <person name="Brown C.T."/>
            <person name="Hug L.A."/>
            <person name="Sharon I."/>
            <person name="Castelle C.J."/>
            <person name="Probst A.J."/>
            <person name="Thomas B.C."/>
            <person name="Singh A."/>
            <person name="Wilkins M.J."/>
            <person name="Karaoz U."/>
            <person name="Brodie E.L."/>
            <person name="Williams K.H."/>
            <person name="Hubbard S.S."/>
            <person name="Banfield J.F."/>
        </authorList>
    </citation>
    <scope>NUCLEOTIDE SEQUENCE [LARGE SCALE GENOMIC DNA]</scope>
</reference>
<proteinExistence type="predicted"/>
<evidence type="ECO:0000256" key="1">
    <source>
        <dbReference type="SAM" id="Phobius"/>
    </source>
</evidence>
<feature type="transmembrane region" description="Helical" evidence="1">
    <location>
        <begin position="96"/>
        <end position="114"/>
    </location>
</feature>
<evidence type="ECO:0000313" key="2">
    <source>
        <dbReference type="EMBL" id="OGL47607.1"/>
    </source>
</evidence>
<name>A0A1F7S3D8_9BACT</name>
<dbReference type="Proteomes" id="UP000179266">
    <property type="component" value="Unassembled WGS sequence"/>
</dbReference>
<comment type="caution">
    <text evidence="2">The sequence shown here is derived from an EMBL/GenBank/DDBJ whole genome shotgun (WGS) entry which is preliminary data.</text>
</comment>
<keyword evidence="1" id="KW-0812">Transmembrane</keyword>
<dbReference type="EMBL" id="MGDD01000066">
    <property type="protein sequence ID" value="OGL47607.1"/>
    <property type="molecule type" value="Genomic_DNA"/>
</dbReference>
<organism evidence="2 3">
    <name type="scientific">Candidatus Schekmanbacteria bacterium RBG_13_48_7</name>
    <dbReference type="NCBI Taxonomy" id="1817878"/>
    <lineage>
        <taxon>Bacteria</taxon>
        <taxon>Candidatus Schekmaniibacteriota</taxon>
    </lineage>
</organism>